<sequence>MPDRKLSLYLTFKGELLLVGLIDLEKKEVLSWFTLPLIKIIPSLVRKVELELLDLDRSLSCLGSIYFNQRESRWNSNRLVATFVKTLAFSLPLKIYEGSREIDEERESDLFNLIKEFQEISWKDLKPLYNKCPITNT</sequence>
<accession>I7BII9</accession>
<reference evidence="2" key="2">
    <citation type="submission" date="2012-07" db="EMBL/GenBank/DDBJ databases">
        <title>Complete genome sequence of 'Candidatus Mycoplasma haemolamae'.</title>
        <authorList>
            <person name="Guimaraes A.M.S."/>
            <person name="Toth B."/>
            <person name="Santos A.P."/>
            <person name="Nascimento N.C."/>
            <person name="Sojka J.E."/>
            <person name="Messick J.B."/>
        </authorList>
    </citation>
    <scope>NUCLEOTIDE SEQUENCE [LARGE SCALE GENOMIC DNA]</scope>
    <source>
        <strain evidence="2">Purdue</strain>
    </source>
</reference>
<protein>
    <submittedName>
        <fullName evidence="1">Retrotransposon peptidase family protein</fullName>
    </submittedName>
</protein>
<dbReference type="EMBL" id="CP003731">
    <property type="protein sequence ID" value="AFO51638.1"/>
    <property type="molecule type" value="Genomic_DNA"/>
</dbReference>
<evidence type="ECO:0000313" key="1">
    <source>
        <dbReference type="EMBL" id="AFO51638.1"/>
    </source>
</evidence>
<organism evidence="1 2">
    <name type="scientific">Mycoplasma haematolamae (strain Purdue)</name>
    <dbReference type="NCBI Taxonomy" id="1212765"/>
    <lineage>
        <taxon>Bacteria</taxon>
        <taxon>Bacillati</taxon>
        <taxon>Mycoplasmatota</taxon>
        <taxon>Mollicutes</taxon>
        <taxon>Mycoplasmataceae</taxon>
        <taxon>Mycoplasma</taxon>
    </lineage>
</organism>
<gene>
    <name evidence="1" type="ordered locus">MHLP_00290</name>
</gene>
<keyword evidence="2" id="KW-1185">Reference proteome</keyword>
<dbReference type="AlphaFoldDB" id="I7BII9"/>
<name>I7BII9_MYCHA</name>
<evidence type="ECO:0000313" key="2">
    <source>
        <dbReference type="Proteomes" id="UP000006502"/>
    </source>
</evidence>
<dbReference type="KEGG" id="mhl:MHLP_00290"/>
<dbReference type="PATRIC" id="fig|1212765.3.peg.62"/>
<dbReference type="OrthoDB" id="398480at2"/>
<dbReference type="HOGENOM" id="CLU_1853015_0_0_14"/>
<reference evidence="1 2" key="1">
    <citation type="journal article" date="2012" name="J. Bacteriol.">
        <title>Genome Sequence of "Candidatus Mycoplasma haemolamae" Strain Purdue, a Red Blood Cell Pathogen of Alpacas (Vicugna pacos) and Llamas (Lama glama).</title>
        <authorList>
            <person name="Guimaraes A.M."/>
            <person name="Toth B."/>
            <person name="Santos A.P."/>
            <person name="do Nascimento N.C."/>
            <person name="Kritchevsky J.E."/>
            <person name="Messick J.B."/>
        </authorList>
    </citation>
    <scope>NUCLEOTIDE SEQUENCE [LARGE SCALE GENOMIC DNA]</scope>
    <source>
        <strain evidence="1 2">Purdue</strain>
    </source>
</reference>
<dbReference type="STRING" id="1212765.MHLP_00290"/>
<dbReference type="Proteomes" id="UP000006502">
    <property type="component" value="Chromosome"/>
</dbReference>
<proteinExistence type="predicted"/>